<feature type="transmembrane region" description="Helical" evidence="8">
    <location>
        <begin position="117"/>
        <end position="138"/>
    </location>
</feature>
<name>R0M7E4_NOSB1</name>
<accession>R0M7E4</accession>
<feature type="transmembrane region" description="Helical" evidence="8">
    <location>
        <begin position="177"/>
        <end position="193"/>
    </location>
</feature>
<evidence type="ECO:0000256" key="8">
    <source>
        <dbReference type="RuleBase" id="RU280819"/>
    </source>
</evidence>
<feature type="transmembrane region" description="Helical" evidence="8">
    <location>
        <begin position="31"/>
        <end position="49"/>
    </location>
</feature>
<comment type="similarity">
    <text evidence="3 8">Belongs to the PIGW family.</text>
</comment>
<keyword evidence="8" id="KW-0256">Endoplasmic reticulum</keyword>
<evidence type="ECO:0000256" key="6">
    <source>
        <dbReference type="ARBA" id="ARBA00022989"/>
    </source>
</evidence>
<organism evidence="9 10">
    <name type="scientific">Nosema bombycis (strain CQ1 / CVCC 102059)</name>
    <name type="common">Microsporidian parasite</name>
    <name type="synonym">Pebrine of silkworm</name>
    <dbReference type="NCBI Taxonomy" id="578461"/>
    <lineage>
        <taxon>Eukaryota</taxon>
        <taxon>Fungi</taxon>
        <taxon>Fungi incertae sedis</taxon>
        <taxon>Microsporidia</taxon>
        <taxon>Nosematidae</taxon>
        <taxon>Nosema</taxon>
    </lineage>
</organism>
<keyword evidence="6 8" id="KW-1133">Transmembrane helix</keyword>
<dbReference type="EC" id="2.3.-.-" evidence="8"/>
<comment type="pathway">
    <text evidence="2 8">Glycolipid biosynthesis; glycosylphosphatidylinositol-anchor biosynthesis.</text>
</comment>
<dbReference type="OrthoDB" id="15270at2759"/>
<dbReference type="OMA" id="NGLTHFM"/>
<feature type="transmembrane region" description="Helical" evidence="8">
    <location>
        <begin position="267"/>
        <end position="283"/>
    </location>
</feature>
<evidence type="ECO:0000256" key="1">
    <source>
        <dbReference type="ARBA" id="ARBA00004141"/>
    </source>
</evidence>
<dbReference type="PANTHER" id="PTHR20661:SF0">
    <property type="entry name" value="PHOSPHATIDYLINOSITOL-GLYCAN BIOSYNTHESIS CLASS W PROTEIN"/>
    <property type="match status" value="1"/>
</dbReference>
<dbReference type="GO" id="GO:0005789">
    <property type="term" value="C:endoplasmic reticulum membrane"/>
    <property type="evidence" value="ECO:0007669"/>
    <property type="project" value="UniProtKB-SubCell"/>
</dbReference>
<dbReference type="VEuPathDB" id="MicrosporidiaDB:NBO_53g0023"/>
<feature type="transmembrane region" description="Helical" evidence="8">
    <location>
        <begin position="339"/>
        <end position="358"/>
    </location>
</feature>
<dbReference type="GO" id="GO:0032216">
    <property type="term" value="F:glucosaminyl-phosphatidylinositol O-acyltransferase activity"/>
    <property type="evidence" value="ECO:0007669"/>
    <property type="project" value="TreeGrafter"/>
</dbReference>
<dbReference type="PANTHER" id="PTHR20661">
    <property type="entry name" value="PHOSPHATIDYLINOSITOL-GLYCAN BIOSYNTHESIS CLASS W PROTEIN"/>
    <property type="match status" value="1"/>
</dbReference>
<keyword evidence="7 8" id="KW-0472">Membrane</keyword>
<sequence length="401" mass="47180">MNFSNEKELLLITGFNTISNLAYKSFPVKNVFFDFVFWVIPQYLVIVYPDHKLSYIEFLVSCCDFKPTKPHLKQYLKEYDIPTWLRSNVFLMVAISIFGVDFDFFPKKFGKTDYYGYKLMDIGVGSYVYIAGVMSVKYNFSKNVKLVCTLMVLGVIRLFCISFFNLDVNIREYGKHLNFYFLLAICNMIYGILKSDYDFIAGYIIISSYDYLLKNSNLAKFILSDNLRSGILEENKEGLASIVCYMSIFFMSNLCGRIFFSKYSWRRKLFNIGLITALFYSAYKSHLKYEEPSRRLGNGTYVYWILFLHTLQLFVYYSMTIITGSLVILTQLNTSKNMLVGFLLSNLQVLIFKKMFILEKVNEFYGNFLMIFYLMISFMFPVFLSRCLFKFIKSRMNKIIK</sequence>
<reference evidence="9 10" key="1">
    <citation type="journal article" date="2013" name="BMC Genomics">
        <title>Comparative genomics of parasitic silkworm microsporidia reveal an association between genome expansion and host adaptation.</title>
        <authorList>
            <person name="Pan G."/>
            <person name="Xu J."/>
            <person name="Li T."/>
            <person name="Xia Q."/>
            <person name="Liu S.L."/>
            <person name="Zhang G."/>
            <person name="Li S."/>
            <person name="Li C."/>
            <person name="Liu H."/>
            <person name="Yang L."/>
            <person name="Liu T."/>
            <person name="Zhang X."/>
            <person name="Wu Z."/>
            <person name="Fan W."/>
            <person name="Dang X."/>
            <person name="Xiang H."/>
            <person name="Tao M."/>
            <person name="Li Y."/>
            <person name="Hu J."/>
            <person name="Li Z."/>
            <person name="Lin L."/>
            <person name="Luo J."/>
            <person name="Geng L."/>
            <person name="Wang L."/>
            <person name="Long M."/>
            <person name="Wan Y."/>
            <person name="He N."/>
            <person name="Zhang Z."/>
            <person name="Lu C."/>
            <person name="Keeling P.J."/>
            <person name="Wang J."/>
            <person name="Xiang Z."/>
            <person name="Zhou Z."/>
        </authorList>
    </citation>
    <scope>NUCLEOTIDE SEQUENCE [LARGE SCALE GENOMIC DNA]</scope>
    <source>
        <strain evidence="10">CQ1 / CVCC 102059</strain>
    </source>
</reference>
<comment type="subcellular location">
    <subcellularLocation>
        <location evidence="8">Endoplasmic reticulum membrane</location>
        <topology evidence="8">Multi-pass membrane protein</topology>
    </subcellularLocation>
    <subcellularLocation>
        <location evidence="1">Membrane</location>
        <topology evidence="1">Multi-pass membrane protein</topology>
    </subcellularLocation>
</comment>
<evidence type="ECO:0000256" key="3">
    <source>
        <dbReference type="ARBA" id="ARBA00007559"/>
    </source>
</evidence>
<keyword evidence="8" id="KW-0012">Acyltransferase</keyword>
<protein>
    <recommendedName>
        <fullName evidence="8">GPI-anchored wall transfer protein</fullName>
        <ecNumber evidence="8">2.3.-.-</ecNumber>
    </recommendedName>
</protein>
<dbReference type="STRING" id="578461.R0M7E4"/>
<evidence type="ECO:0000313" key="10">
    <source>
        <dbReference type="Proteomes" id="UP000016927"/>
    </source>
</evidence>
<gene>
    <name evidence="9" type="primary">GWT1</name>
    <name evidence="9" type="ORF">NBO_53g0023</name>
</gene>
<dbReference type="Proteomes" id="UP000016927">
    <property type="component" value="Unassembled WGS sequence"/>
</dbReference>
<evidence type="ECO:0000313" key="9">
    <source>
        <dbReference type="EMBL" id="EOB13899.1"/>
    </source>
</evidence>
<dbReference type="AlphaFoldDB" id="R0M7E4"/>
<evidence type="ECO:0000256" key="4">
    <source>
        <dbReference type="ARBA" id="ARBA00022502"/>
    </source>
</evidence>
<keyword evidence="5 8" id="KW-0812">Transmembrane</keyword>
<dbReference type="GO" id="GO:0006506">
    <property type="term" value="P:GPI anchor biosynthetic process"/>
    <property type="evidence" value="ECO:0007669"/>
    <property type="project" value="UniProtKB-UniPathway"/>
</dbReference>
<dbReference type="GO" id="GO:0072659">
    <property type="term" value="P:protein localization to plasma membrane"/>
    <property type="evidence" value="ECO:0007669"/>
    <property type="project" value="TreeGrafter"/>
</dbReference>
<dbReference type="UniPathway" id="UPA00196"/>
<dbReference type="InterPro" id="IPR009447">
    <property type="entry name" value="PIGW/GWT1"/>
</dbReference>
<feature type="transmembrane region" description="Helical" evidence="8">
    <location>
        <begin position="144"/>
        <end position="165"/>
    </location>
</feature>
<proteinExistence type="inferred from homology"/>
<comment type="function">
    <text evidence="8">A acetyltransferase, which acetylates the inositol ring of phosphatidylinositol during biosynthesis of GPI-anchor.</text>
</comment>
<dbReference type="HOGENOM" id="CLU_020802_3_0_1"/>
<evidence type="ECO:0000256" key="7">
    <source>
        <dbReference type="ARBA" id="ARBA00023136"/>
    </source>
</evidence>
<keyword evidence="4 8" id="KW-0337">GPI-anchor biosynthesis</keyword>
<feature type="transmembrane region" description="Helical" evidence="8">
    <location>
        <begin position="303"/>
        <end position="327"/>
    </location>
</feature>
<dbReference type="Pfam" id="PF06423">
    <property type="entry name" value="GWT1"/>
    <property type="match status" value="1"/>
</dbReference>
<keyword evidence="10" id="KW-1185">Reference proteome</keyword>
<feature type="transmembrane region" description="Helical" evidence="8">
    <location>
        <begin position="239"/>
        <end position="260"/>
    </location>
</feature>
<dbReference type="EMBL" id="KB908961">
    <property type="protein sequence ID" value="EOB13899.1"/>
    <property type="molecule type" value="Genomic_DNA"/>
</dbReference>
<feature type="transmembrane region" description="Helical" evidence="8">
    <location>
        <begin position="84"/>
        <end position="105"/>
    </location>
</feature>
<feature type="transmembrane region" description="Helical" evidence="8">
    <location>
        <begin position="364"/>
        <end position="389"/>
    </location>
</feature>
<keyword evidence="8" id="KW-0808">Transferase</keyword>
<evidence type="ECO:0000256" key="5">
    <source>
        <dbReference type="ARBA" id="ARBA00022692"/>
    </source>
</evidence>
<evidence type="ECO:0000256" key="2">
    <source>
        <dbReference type="ARBA" id="ARBA00004687"/>
    </source>
</evidence>